<dbReference type="InterPro" id="IPR036188">
    <property type="entry name" value="FAD/NAD-bd_sf"/>
</dbReference>
<protein>
    <submittedName>
        <fullName evidence="6">FAD-dependent oxidoreductase</fullName>
    </submittedName>
</protein>
<evidence type="ECO:0000256" key="3">
    <source>
        <dbReference type="ARBA" id="ARBA00023002"/>
    </source>
</evidence>
<proteinExistence type="predicted"/>
<accession>A0A2N5NZA5</accession>
<evidence type="ECO:0000256" key="1">
    <source>
        <dbReference type="ARBA" id="ARBA00022485"/>
    </source>
</evidence>
<dbReference type="GO" id="GO:0016491">
    <property type="term" value="F:oxidoreductase activity"/>
    <property type="evidence" value="ECO:0007669"/>
    <property type="project" value="UniProtKB-KW"/>
</dbReference>
<dbReference type="Pfam" id="PF12831">
    <property type="entry name" value="FAD_oxidored"/>
    <property type="match status" value="1"/>
</dbReference>
<sequence>MGIFYNKTTFKVHRDAQEIPVKAKVDVLVCGGGPAGIGAALGAAKGEVSVMIIEKNNCLGGLATTGLVTTFAGSSIFSDSEDDDPVVNRRQVIKGVVWEFIERLIQEDGAISPEELNKTGQNDAATFDIEVYKRVADEIMEEWGINLLYHTMITGAIMDGETIKGVVIENKAGCQAILADVIIDATGDGDVAYLAGASYKMGRDEDGKTQPLTTMFRIGGMPEVGKEQIEKFSKYPKGKVQPYFLFWEAPEFIYGHVCIFGTPRKGEYRCEMTRSVDKNGLNPDDLTKAEIECRRQIPKIVEYFRKEYPGAENVYLIDSAGTVGVQDSRRIVGEYEMTMDDLLECREFEDVIALGCYPIDLHNPMGRGYDMRFIKYPGQAYGIPYRCIVPAKIENLLVAGRCISADFYAESAIRISSTCMAIGEAAGTAAALCVVKHKSPRDLDANLLRQKLASQGVCLEQFVYNTPLVDEK</sequence>
<evidence type="ECO:0000313" key="6">
    <source>
        <dbReference type="EMBL" id="NSI58855.1"/>
    </source>
</evidence>
<evidence type="ECO:0000256" key="2">
    <source>
        <dbReference type="ARBA" id="ARBA00022723"/>
    </source>
</evidence>
<dbReference type="Proteomes" id="UP001296580">
    <property type="component" value="Unassembled WGS sequence"/>
</dbReference>
<keyword evidence="1" id="KW-0004">4Fe-4S</keyword>
<reference evidence="6" key="1">
    <citation type="journal article" date="2020" name="Cell Host Microbe">
        <title>Functional and Genomic Variation between Human-Derived Isolates of Lachnospiraceae Reveals Inter- and Intra-Species Diversity.</title>
        <authorList>
            <person name="Sorbara M.T."/>
            <person name="Littmann E.R."/>
            <person name="Fontana E."/>
            <person name="Moody T.U."/>
            <person name="Kohout C.E."/>
            <person name="Gjonbalaj M."/>
            <person name="Eaton V."/>
            <person name="Seok R."/>
            <person name="Leiner I.M."/>
            <person name="Pamer E.G."/>
        </authorList>
    </citation>
    <scope>NUCLEOTIDE SEQUENCE</scope>
    <source>
        <strain evidence="6">MSK.15.32</strain>
    </source>
</reference>
<organism evidence="6 7">
    <name type="scientific">Mediterraneibacter gnavus</name>
    <name type="common">Ruminococcus gnavus</name>
    <dbReference type="NCBI Taxonomy" id="33038"/>
    <lineage>
        <taxon>Bacteria</taxon>
        <taxon>Bacillati</taxon>
        <taxon>Bacillota</taxon>
        <taxon>Clostridia</taxon>
        <taxon>Lachnospirales</taxon>
        <taxon>Lachnospiraceae</taxon>
        <taxon>Mediterraneibacter</taxon>
    </lineage>
</organism>
<name>A0A2N5NZA5_MEDGN</name>
<dbReference type="AlphaFoldDB" id="A0A2N5NZA5"/>
<dbReference type="Gene3D" id="3.50.50.60">
    <property type="entry name" value="FAD/NAD(P)-binding domain"/>
    <property type="match status" value="1"/>
</dbReference>
<keyword evidence="4" id="KW-0408">Iron</keyword>
<dbReference type="EMBL" id="JAAIRV010000020">
    <property type="protein sequence ID" value="NSI58855.1"/>
    <property type="molecule type" value="Genomic_DNA"/>
</dbReference>
<dbReference type="RefSeq" id="WP_009244083.1">
    <property type="nucleotide sequence ID" value="NZ_CABKQB010000002.1"/>
</dbReference>
<keyword evidence="5" id="KW-0411">Iron-sulfur</keyword>
<evidence type="ECO:0000313" key="7">
    <source>
        <dbReference type="Proteomes" id="UP001296580"/>
    </source>
</evidence>
<comment type="caution">
    <text evidence="6">The sequence shown here is derived from an EMBL/GenBank/DDBJ whole genome shotgun (WGS) entry which is preliminary data.</text>
</comment>
<keyword evidence="3" id="KW-0560">Oxidoreductase</keyword>
<dbReference type="GO" id="GO:0051539">
    <property type="term" value="F:4 iron, 4 sulfur cluster binding"/>
    <property type="evidence" value="ECO:0007669"/>
    <property type="project" value="UniProtKB-KW"/>
</dbReference>
<dbReference type="GO" id="GO:0046872">
    <property type="term" value="F:metal ion binding"/>
    <property type="evidence" value="ECO:0007669"/>
    <property type="project" value="UniProtKB-KW"/>
</dbReference>
<dbReference type="SUPFAM" id="SSF51905">
    <property type="entry name" value="FAD/NAD(P)-binding domain"/>
    <property type="match status" value="1"/>
</dbReference>
<gene>
    <name evidence="6" type="ORF">G4993_10650</name>
</gene>
<dbReference type="PANTHER" id="PTHR43498:SF1">
    <property type="entry name" value="COB--COM HETERODISULFIDE REDUCTASE IRON-SULFUR SUBUNIT A"/>
    <property type="match status" value="1"/>
</dbReference>
<dbReference type="PANTHER" id="PTHR43498">
    <property type="entry name" value="FERREDOXIN:COB-COM HETERODISULFIDE REDUCTASE SUBUNIT A"/>
    <property type="match status" value="1"/>
</dbReference>
<evidence type="ECO:0000256" key="4">
    <source>
        <dbReference type="ARBA" id="ARBA00023004"/>
    </source>
</evidence>
<dbReference type="InterPro" id="IPR039650">
    <property type="entry name" value="HdrA-like"/>
</dbReference>
<keyword evidence="2" id="KW-0479">Metal-binding</keyword>
<reference evidence="6" key="2">
    <citation type="submission" date="2020-02" db="EMBL/GenBank/DDBJ databases">
        <authorList>
            <person name="Littmann E."/>
            <person name="Sorbara M."/>
        </authorList>
    </citation>
    <scope>NUCLEOTIDE SEQUENCE</scope>
    <source>
        <strain evidence="6">MSK.15.32</strain>
    </source>
</reference>
<evidence type="ECO:0000256" key="5">
    <source>
        <dbReference type="ARBA" id="ARBA00023014"/>
    </source>
</evidence>